<reference evidence="1" key="1">
    <citation type="submission" date="2022-01" db="EMBL/GenBank/DDBJ databases">
        <authorList>
            <person name="King R."/>
        </authorList>
    </citation>
    <scope>NUCLEOTIDE SEQUENCE</scope>
</reference>
<accession>A0A9P0E5P2</accession>
<sequence length="122" mass="14153">MVKCSSRGLRACHLRVLELIREEWPLRLNLVRISGSLFRRHRLVTPVIELTPKNEDFSKIRLENLPMRDGLSPMLFSIAMEMIRTSHENGEVPIRMTFAQQGKSLEPPQAPLIYDNDSRVWA</sequence>
<gene>
    <name evidence="1" type="ORF">NEZAVI_LOCUS388</name>
</gene>
<dbReference type="EMBL" id="OV725077">
    <property type="protein sequence ID" value="CAH1388864.1"/>
    <property type="molecule type" value="Genomic_DNA"/>
</dbReference>
<keyword evidence="2" id="KW-1185">Reference proteome</keyword>
<protein>
    <submittedName>
        <fullName evidence="1">Uncharacterized protein</fullName>
    </submittedName>
</protein>
<evidence type="ECO:0000313" key="2">
    <source>
        <dbReference type="Proteomes" id="UP001152798"/>
    </source>
</evidence>
<name>A0A9P0E5P2_NEZVI</name>
<organism evidence="1 2">
    <name type="scientific">Nezara viridula</name>
    <name type="common">Southern green stink bug</name>
    <name type="synonym">Cimex viridulus</name>
    <dbReference type="NCBI Taxonomy" id="85310"/>
    <lineage>
        <taxon>Eukaryota</taxon>
        <taxon>Metazoa</taxon>
        <taxon>Ecdysozoa</taxon>
        <taxon>Arthropoda</taxon>
        <taxon>Hexapoda</taxon>
        <taxon>Insecta</taxon>
        <taxon>Pterygota</taxon>
        <taxon>Neoptera</taxon>
        <taxon>Paraneoptera</taxon>
        <taxon>Hemiptera</taxon>
        <taxon>Heteroptera</taxon>
        <taxon>Panheteroptera</taxon>
        <taxon>Pentatomomorpha</taxon>
        <taxon>Pentatomoidea</taxon>
        <taxon>Pentatomidae</taxon>
        <taxon>Pentatominae</taxon>
        <taxon>Nezara</taxon>
    </lineage>
</organism>
<evidence type="ECO:0000313" key="1">
    <source>
        <dbReference type="EMBL" id="CAH1388864.1"/>
    </source>
</evidence>
<dbReference type="AlphaFoldDB" id="A0A9P0E5P2"/>
<dbReference type="Proteomes" id="UP001152798">
    <property type="component" value="Chromosome 1"/>
</dbReference>
<proteinExistence type="predicted"/>